<protein>
    <submittedName>
        <fullName evidence="2">Uncharacterized protein</fullName>
    </submittedName>
</protein>
<dbReference type="Proteomes" id="UP001162164">
    <property type="component" value="Unassembled WGS sequence"/>
</dbReference>
<organism evidence="2 3">
    <name type="scientific">Molorchus minor</name>
    <dbReference type="NCBI Taxonomy" id="1323400"/>
    <lineage>
        <taxon>Eukaryota</taxon>
        <taxon>Metazoa</taxon>
        <taxon>Ecdysozoa</taxon>
        <taxon>Arthropoda</taxon>
        <taxon>Hexapoda</taxon>
        <taxon>Insecta</taxon>
        <taxon>Pterygota</taxon>
        <taxon>Neoptera</taxon>
        <taxon>Endopterygota</taxon>
        <taxon>Coleoptera</taxon>
        <taxon>Polyphaga</taxon>
        <taxon>Cucujiformia</taxon>
        <taxon>Chrysomeloidea</taxon>
        <taxon>Cerambycidae</taxon>
        <taxon>Lamiinae</taxon>
        <taxon>Monochamini</taxon>
        <taxon>Molorchus</taxon>
    </lineage>
</organism>
<feature type="transmembrane region" description="Helical" evidence="1">
    <location>
        <begin position="228"/>
        <end position="249"/>
    </location>
</feature>
<name>A0ABQ9JTD8_9CUCU</name>
<comment type="caution">
    <text evidence="2">The sequence shown here is derived from an EMBL/GenBank/DDBJ whole genome shotgun (WGS) entry which is preliminary data.</text>
</comment>
<evidence type="ECO:0000313" key="3">
    <source>
        <dbReference type="Proteomes" id="UP001162164"/>
    </source>
</evidence>
<sequence length="378" mass="42403">MFGTYLHKVEKKATTLTNFYTSGKGGFVDRVQHIQISTYFIEGLSVMHIYEAADASLQLQAFYKQISSPLLSDVEFKYSPDAKDITKSRFPIYFGGAELIVSGRCSDSPPVSVNCCGRKGPIILRPTIERPVSSLERLWAYMTVKQLLEKKESVDNKTEILKQATELALKYSFVTEVTSLVVVKPKETNAVDVGVEKPDDELTGATKIGKLRGPRLYCKAAPSLKQSFGGILNGLSVYCEYIVFCLRIWKKMYWLHMIVVRWSNASQLLHTSGYLEAEDVLLQVELNKNSIHKKSFTISIGSTLSVLGCMVPRFSLEEESEKKKPTPEFIADHPFFIILRKKRSDGNIILFATVGVFLLAFRSAHRILIGISPVVVNL</sequence>
<reference evidence="2" key="1">
    <citation type="journal article" date="2023" name="Insect Mol. Biol.">
        <title>Genome sequencing provides insights into the evolution of gene families encoding plant cell wall-degrading enzymes in longhorned beetles.</title>
        <authorList>
            <person name="Shin N.R."/>
            <person name="Okamura Y."/>
            <person name="Kirsch R."/>
            <person name="Pauchet Y."/>
        </authorList>
    </citation>
    <scope>NUCLEOTIDE SEQUENCE</scope>
    <source>
        <strain evidence="2">MMC_N1</strain>
    </source>
</reference>
<keyword evidence="1" id="KW-0472">Membrane</keyword>
<gene>
    <name evidence="2" type="ORF">NQ317_000242</name>
</gene>
<dbReference type="EMBL" id="JAPWTJ010000186">
    <property type="protein sequence ID" value="KAJ8981375.1"/>
    <property type="molecule type" value="Genomic_DNA"/>
</dbReference>
<proteinExistence type="predicted"/>
<dbReference type="PANTHER" id="PTHR10338:SF108">
    <property type="entry name" value="INTER-ALPHA-TRYPSIN INHIBITOR HEAVY CHAIN H4-LIKE PROTEIN"/>
    <property type="match status" value="1"/>
</dbReference>
<dbReference type="PANTHER" id="PTHR10338">
    <property type="entry name" value="INTER-ALPHA-TRYPSIN INHIBITOR HEAVY CHAIN FAMILY MEMBER"/>
    <property type="match status" value="1"/>
</dbReference>
<dbReference type="InterPro" id="IPR050934">
    <property type="entry name" value="ITIH"/>
</dbReference>
<evidence type="ECO:0000256" key="1">
    <source>
        <dbReference type="SAM" id="Phobius"/>
    </source>
</evidence>
<keyword evidence="1" id="KW-0812">Transmembrane</keyword>
<evidence type="ECO:0000313" key="2">
    <source>
        <dbReference type="EMBL" id="KAJ8981375.1"/>
    </source>
</evidence>
<accession>A0ABQ9JTD8</accession>
<keyword evidence="1" id="KW-1133">Transmembrane helix</keyword>
<keyword evidence="3" id="KW-1185">Reference proteome</keyword>
<feature type="transmembrane region" description="Helical" evidence="1">
    <location>
        <begin position="348"/>
        <end position="369"/>
    </location>
</feature>